<dbReference type="GeneID" id="58922713"/>
<comment type="caution">
    <text evidence="5">The sequence shown here is derived from an EMBL/GenBank/DDBJ whole genome shotgun (WGS) entry which is preliminary data.</text>
</comment>
<keyword evidence="6" id="KW-1185">Reference proteome</keyword>
<comment type="subcellular location">
    <subcellularLocation>
        <location evidence="1 3">Cytoplasm</location>
    </subcellularLocation>
</comment>
<dbReference type="PANTHER" id="PTHR11544">
    <property type="entry name" value="COLD SHOCK DOMAIN CONTAINING PROTEINS"/>
    <property type="match status" value="1"/>
</dbReference>
<dbReference type="InterPro" id="IPR002059">
    <property type="entry name" value="CSP_DNA-bd"/>
</dbReference>
<dbReference type="InterPro" id="IPR012340">
    <property type="entry name" value="NA-bd_OB-fold"/>
</dbReference>
<dbReference type="CDD" id="cd04458">
    <property type="entry name" value="CSP_CDS"/>
    <property type="match status" value="1"/>
</dbReference>
<dbReference type="Gene3D" id="6.20.370.130">
    <property type="match status" value="1"/>
</dbReference>
<dbReference type="PIRSF" id="PIRSF002599">
    <property type="entry name" value="Cold_shock_A"/>
    <property type="match status" value="1"/>
</dbReference>
<dbReference type="OrthoDB" id="9810590at2"/>
<dbReference type="Pfam" id="PF00313">
    <property type="entry name" value="CSD"/>
    <property type="match status" value="1"/>
</dbReference>
<dbReference type="RefSeq" id="WP_082186781.1">
    <property type="nucleotide sequence ID" value="NZ_CAMTHQ010000017.1"/>
</dbReference>
<organism evidence="5 6">
    <name type="scientific">Aeromonas sobria</name>
    <dbReference type="NCBI Taxonomy" id="646"/>
    <lineage>
        <taxon>Bacteria</taxon>
        <taxon>Pseudomonadati</taxon>
        <taxon>Pseudomonadota</taxon>
        <taxon>Gammaproteobacteria</taxon>
        <taxon>Aeromonadales</taxon>
        <taxon>Aeromonadaceae</taxon>
        <taxon>Aeromonas</taxon>
    </lineage>
</organism>
<dbReference type="SMART" id="SM00357">
    <property type="entry name" value="CSP"/>
    <property type="match status" value="1"/>
</dbReference>
<evidence type="ECO:0000256" key="3">
    <source>
        <dbReference type="RuleBase" id="RU000408"/>
    </source>
</evidence>
<dbReference type="PROSITE" id="PS00352">
    <property type="entry name" value="CSD_1"/>
    <property type="match status" value="1"/>
</dbReference>
<gene>
    <name evidence="5" type="ORF">CJP16_07510</name>
</gene>
<dbReference type="Proteomes" id="UP000233467">
    <property type="component" value="Unassembled WGS sequence"/>
</dbReference>
<dbReference type="SUPFAM" id="SSF50249">
    <property type="entry name" value="Nucleic acid-binding proteins"/>
    <property type="match status" value="1"/>
</dbReference>
<name>A0A2N3J305_AERSO</name>
<dbReference type="Gene3D" id="2.40.50.140">
    <property type="entry name" value="Nucleic acid-binding proteins"/>
    <property type="match status" value="1"/>
</dbReference>
<evidence type="ECO:0000259" key="4">
    <source>
        <dbReference type="PROSITE" id="PS51857"/>
    </source>
</evidence>
<dbReference type="InterPro" id="IPR011129">
    <property type="entry name" value="CSD"/>
</dbReference>
<evidence type="ECO:0000313" key="5">
    <source>
        <dbReference type="EMBL" id="PKQ80175.1"/>
    </source>
</evidence>
<accession>A0A2N3J305</accession>
<dbReference type="PRINTS" id="PR00050">
    <property type="entry name" value="COLDSHOCK"/>
</dbReference>
<dbReference type="InterPro" id="IPR012156">
    <property type="entry name" value="Cold_shock_CspA"/>
</dbReference>
<proteinExistence type="predicted"/>
<dbReference type="GO" id="GO:0005829">
    <property type="term" value="C:cytosol"/>
    <property type="evidence" value="ECO:0007669"/>
    <property type="project" value="UniProtKB-ARBA"/>
</dbReference>
<dbReference type="EMBL" id="NQMM01000021">
    <property type="protein sequence ID" value="PKQ80175.1"/>
    <property type="molecule type" value="Genomic_DNA"/>
</dbReference>
<dbReference type="AlphaFoldDB" id="A0A2N3J305"/>
<dbReference type="PROSITE" id="PS51857">
    <property type="entry name" value="CSD_2"/>
    <property type="match status" value="1"/>
</dbReference>
<reference evidence="5 6" key="1">
    <citation type="journal article" date="2017" name="Front. Microbiol.">
        <title>Strong Genomic and Phenotypic Heterogeneity in the Aeromonas sobria Species Complex.</title>
        <authorList>
            <person name="Gauthier J."/>
            <person name="Vincent A.T."/>
            <person name="Charette S.J."/>
            <person name="Derome N."/>
        </authorList>
    </citation>
    <scope>NUCLEOTIDE SEQUENCE [LARGE SCALE GENOMIC DNA]</scope>
    <source>
        <strain evidence="5 6">TM18</strain>
    </source>
</reference>
<keyword evidence="2" id="KW-0963">Cytoplasm</keyword>
<evidence type="ECO:0000313" key="6">
    <source>
        <dbReference type="Proteomes" id="UP000233467"/>
    </source>
</evidence>
<protein>
    <submittedName>
        <fullName evidence="5">Cold-shock protein</fullName>
    </submittedName>
</protein>
<dbReference type="GO" id="GO:0003676">
    <property type="term" value="F:nucleic acid binding"/>
    <property type="evidence" value="ECO:0007669"/>
    <property type="project" value="InterPro"/>
</dbReference>
<sequence length="69" mass="7469">MSNMITGTVKFFNETKGFGFIQQENGPDVFVHFSAIQGAGFRTLAEGQRVQFSVTTGQKGPQAENVTAL</sequence>
<evidence type="ECO:0000256" key="1">
    <source>
        <dbReference type="ARBA" id="ARBA00004496"/>
    </source>
</evidence>
<feature type="domain" description="CSD" evidence="4">
    <location>
        <begin position="4"/>
        <end position="68"/>
    </location>
</feature>
<dbReference type="InterPro" id="IPR019844">
    <property type="entry name" value="CSD_CS"/>
</dbReference>
<dbReference type="FunFam" id="2.40.50.140:FF:000006">
    <property type="entry name" value="Cold shock protein CspC"/>
    <property type="match status" value="1"/>
</dbReference>
<dbReference type="InterPro" id="IPR050181">
    <property type="entry name" value="Cold_shock_domain"/>
</dbReference>
<evidence type="ECO:0000256" key="2">
    <source>
        <dbReference type="ARBA" id="ARBA00022490"/>
    </source>
</evidence>